<organism evidence="1 2">
    <name type="scientific">Saccharothrix tamanrassetensis</name>
    <dbReference type="NCBI Taxonomy" id="1051531"/>
    <lineage>
        <taxon>Bacteria</taxon>
        <taxon>Bacillati</taxon>
        <taxon>Actinomycetota</taxon>
        <taxon>Actinomycetes</taxon>
        <taxon>Pseudonocardiales</taxon>
        <taxon>Pseudonocardiaceae</taxon>
        <taxon>Saccharothrix</taxon>
    </lineage>
</organism>
<reference evidence="1 2" key="1">
    <citation type="submission" date="2020-08" db="EMBL/GenBank/DDBJ databases">
        <title>Genomic Encyclopedia of Type Strains, Phase III (KMG-III): the genomes of soil and plant-associated and newly described type strains.</title>
        <authorList>
            <person name="Whitman W."/>
        </authorList>
    </citation>
    <scope>NUCLEOTIDE SEQUENCE [LARGE SCALE GENOMIC DNA]</scope>
    <source>
        <strain evidence="1 2">CECT 8640</strain>
    </source>
</reference>
<name>A0A841CPM6_9PSEU</name>
<accession>A0A841CPM6</accession>
<evidence type="ECO:0000313" key="1">
    <source>
        <dbReference type="EMBL" id="MBB5959631.1"/>
    </source>
</evidence>
<gene>
    <name evidence="1" type="ORF">FHS29_006252</name>
</gene>
<protein>
    <submittedName>
        <fullName evidence="1">Uncharacterized protein</fullName>
    </submittedName>
</protein>
<evidence type="ECO:0000313" key="2">
    <source>
        <dbReference type="Proteomes" id="UP000547510"/>
    </source>
</evidence>
<dbReference type="Proteomes" id="UP000547510">
    <property type="component" value="Unassembled WGS sequence"/>
</dbReference>
<dbReference type="RefSeq" id="WP_184696709.1">
    <property type="nucleotide sequence ID" value="NZ_JACHJN010000012.1"/>
</dbReference>
<sequence length="127" mass="13486">MMGIAAVTASVESGDGVTEEQVAEARRAAGFLSSEVYDPAVVDMVMASAPSLFTVVEYEVANPEIARVMGYGVSADEWVHVVSADGKACGTFETAEEALKPYGKSDEVAARVVWVTPDLVVQKLLMR</sequence>
<keyword evidence="2" id="KW-1185">Reference proteome</keyword>
<comment type="caution">
    <text evidence="1">The sequence shown here is derived from an EMBL/GenBank/DDBJ whole genome shotgun (WGS) entry which is preliminary data.</text>
</comment>
<dbReference type="EMBL" id="JACHJN010000012">
    <property type="protein sequence ID" value="MBB5959631.1"/>
    <property type="molecule type" value="Genomic_DNA"/>
</dbReference>
<proteinExistence type="predicted"/>
<dbReference type="AlphaFoldDB" id="A0A841CPM6"/>